<evidence type="ECO:0000313" key="3">
    <source>
        <dbReference type="EMBL" id="MFC7613515.1"/>
    </source>
</evidence>
<dbReference type="Proteomes" id="UP001596512">
    <property type="component" value="Unassembled WGS sequence"/>
</dbReference>
<protein>
    <recommendedName>
        <fullName evidence="5">Acyltransferase family protein</fullName>
    </recommendedName>
</protein>
<keyword evidence="4" id="KW-1185">Reference proteome</keyword>
<sequence length="97" mass="10385">MVFLGDVSFAFYICHWLVIDYGHKLIGAESTFATPLALLVLAGLFAAAVAIASGMFLFMEKPIMDNFSVAKRHRRLAAVPSTPTADRSAGAPDRLAG</sequence>
<proteinExistence type="predicted"/>
<keyword evidence="2" id="KW-1133">Transmembrane helix</keyword>
<evidence type="ECO:0000256" key="2">
    <source>
        <dbReference type="SAM" id="Phobius"/>
    </source>
</evidence>
<feature type="region of interest" description="Disordered" evidence="1">
    <location>
        <begin position="77"/>
        <end position="97"/>
    </location>
</feature>
<evidence type="ECO:0000313" key="4">
    <source>
        <dbReference type="Proteomes" id="UP001596512"/>
    </source>
</evidence>
<feature type="transmembrane region" description="Helical" evidence="2">
    <location>
        <begin position="36"/>
        <end position="58"/>
    </location>
</feature>
<evidence type="ECO:0008006" key="5">
    <source>
        <dbReference type="Google" id="ProtNLM"/>
    </source>
</evidence>
<keyword evidence="2" id="KW-0812">Transmembrane</keyword>
<evidence type="ECO:0000256" key="1">
    <source>
        <dbReference type="SAM" id="MobiDB-lite"/>
    </source>
</evidence>
<comment type="caution">
    <text evidence="3">The sequence shown here is derived from an EMBL/GenBank/DDBJ whole genome shotgun (WGS) entry which is preliminary data.</text>
</comment>
<dbReference type="EMBL" id="JBHTEY010000004">
    <property type="protein sequence ID" value="MFC7613515.1"/>
    <property type="molecule type" value="Genomic_DNA"/>
</dbReference>
<organism evidence="3 4">
    <name type="scientific">Actinokineospora soli</name>
    <dbReference type="NCBI Taxonomy" id="1048753"/>
    <lineage>
        <taxon>Bacteria</taxon>
        <taxon>Bacillati</taxon>
        <taxon>Actinomycetota</taxon>
        <taxon>Actinomycetes</taxon>
        <taxon>Pseudonocardiales</taxon>
        <taxon>Pseudonocardiaceae</taxon>
        <taxon>Actinokineospora</taxon>
    </lineage>
</organism>
<reference evidence="4" key="1">
    <citation type="journal article" date="2019" name="Int. J. Syst. Evol. Microbiol.">
        <title>The Global Catalogue of Microorganisms (GCM) 10K type strain sequencing project: providing services to taxonomists for standard genome sequencing and annotation.</title>
        <authorList>
            <consortium name="The Broad Institute Genomics Platform"/>
            <consortium name="The Broad Institute Genome Sequencing Center for Infectious Disease"/>
            <person name="Wu L."/>
            <person name="Ma J."/>
        </authorList>
    </citation>
    <scope>NUCLEOTIDE SEQUENCE [LARGE SCALE GENOMIC DNA]</scope>
    <source>
        <strain evidence="4">JCM 17695</strain>
    </source>
</reference>
<keyword evidence="2" id="KW-0472">Membrane</keyword>
<accession>A0ABW2TIG1</accession>
<gene>
    <name evidence="3" type="ORF">ACFQV2_07750</name>
</gene>
<name>A0ABW2TIG1_9PSEU</name>